<accession>A0ABU6TK41</accession>
<organism evidence="2 3">
    <name type="scientific">Stylosanthes scabra</name>
    <dbReference type="NCBI Taxonomy" id="79078"/>
    <lineage>
        <taxon>Eukaryota</taxon>
        <taxon>Viridiplantae</taxon>
        <taxon>Streptophyta</taxon>
        <taxon>Embryophyta</taxon>
        <taxon>Tracheophyta</taxon>
        <taxon>Spermatophyta</taxon>
        <taxon>Magnoliopsida</taxon>
        <taxon>eudicotyledons</taxon>
        <taxon>Gunneridae</taxon>
        <taxon>Pentapetalae</taxon>
        <taxon>rosids</taxon>
        <taxon>fabids</taxon>
        <taxon>Fabales</taxon>
        <taxon>Fabaceae</taxon>
        <taxon>Papilionoideae</taxon>
        <taxon>50 kb inversion clade</taxon>
        <taxon>dalbergioids sensu lato</taxon>
        <taxon>Dalbergieae</taxon>
        <taxon>Pterocarpus clade</taxon>
        <taxon>Stylosanthes</taxon>
    </lineage>
</organism>
<evidence type="ECO:0000313" key="2">
    <source>
        <dbReference type="EMBL" id="MED6148288.1"/>
    </source>
</evidence>
<feature type="region of interest" description="Disordered" evidence="1">
    <location>
        <begin position="113"/>
        <end position="167"/>
    </location>
</feature>
<keyword evidence="3" id="KW-1185">Reference proteome</keyword>
<comment type="caution">
    <text evidence="2">The sequence shown here is derived from an EMBL/GenBank/DDBJ whole genome shotgun (WGS) entry which is preliminary data.</text>
</comment>
<protein>
    <submittedName>
        <fullName evidence="2">Uncharacterized protein</fullName>
    </submittedName>
</protein>
<name>A0ABU6TK41_9FABA</name>
<proteinExistence type="predicted"/>
<sequence>MWGIRDDEQGGDTWEENVARYQSFVVDAFPHQYAWTDNEPAEDFEEELNPEAKKLFDLLASVRKPLWEGYAFSKLSIATRMFATKSEHNHSQTAEFDQWKSTVSQMYSFMTQMQGSSSSAMPPPLPPPQSSAPRPPRPPPAATAGAHTAADQHLDDDGSFADDEDYD</sequence>
<feature type="compositionally biased region" description="Pro residues" evidence="1">
    <location>
        <begin position="121"/>
        <end position="141"/>
    </location>
</feature>
<reference evidence="2 3" key="1">
    <citation type="journal article" date="2023" name="Plants (Basel)">
        <title>Bridging the Gap: Combining Genomics and Transcriptomics Approaches to Understand Stylosanthes scabra, an Orphan Legume from the Brazilian Caatinga.</title>
        <authorList>
            <person name="Ferreira-Neto J.R.C."/>
            <person name="da Silva M.D."/>
            <person name="Binneck E."/>
            <person name="de Melo N.F."/>
            <person name="da Silva R.H."/>
            <person name="de Melo A.L.T.M."/>
            <person name="Pandolfi V."/>
            <person name="Bustamante F.O."/>
            <person name="Brasileiro-Vidal A.C."/>
            <person name="Benko-Iseppon A.M."/>
        </authorList>
    </citation>
    <scope>NUCLEOTIDE SEQUENCE [LARGE SCALE GENOMIC DNA]</scope>
    <source>
        <tissue evidence="2">Leaves</tissue>
    </source>
</reference>
<evidence type="ECO:0000313" key="3">
    <source>
        <dbReference type="Proteomes" id="UP001341840"/>
    </source>
</evidence>
<gene>
    <name evidence="2" type="ORF">PIB30_051680</name>
</gene>
<dbReference type="Proteomes" id="UP001341840">
    <property type="component" value="Unassembled WGS sequence"/>
</dbReference>
<dbReference type="EMBL" id="JASCZI010090989">
    <property type="protein sequence ID" value="MED6148288.1"/>
    <property type="molecule type" value="Genomic_DNA"/>
</dbReference>
<feature type="compositionally biased region" description="Acidic residues" evidence="1">
    <location>
        <begin position="157"/>
        <end position="167"/>
    </location>
</feature>
<evidence type="ECO:0000256" key="1">
    <source>
        <dbReference type="SAM" id="MobiDB-lite"/>
    </source>
</evidence>